<comment type="subcellular location">
    <subcellularLocation>
        <location evidence="1">Cell outer membrane</location>
    </subcellularLocation>
</comment>
<dbReference type="InterPro" id="IPR010104">
    <property type="entry name" value="TonB_rcpt_bac"/>
</dbReference>
<evidence type="ECO:0000259" key="6">
    <source>
        <dbReference type="Pfam" id="PF07715"/>
    </source>
</evidence>
<dbReference type="InterPro" id="IPR037066">
    <property type="entry name" value="Plug_dom_sf"/>
</dbReference>
<evidence type="ECO:0000256" key="2">
    <source>
        <dbReference type="ARBA" id="ARBA00023136"/>
    </source>
</evidence>
<dbReference type="AlphaFoldDB" id="A0A160TJM6"/>
<sequence>MGNSVRASQGVISRKAASASIGALAIGLLMPAIATAAEVKPAETPTVPAPVQPSVDAQESRAPGAPVEEQVPAEEQDIVVTGFRRSLEQALTMKRDSVSAVDAIVAEDIAKFPDQNLAESLQRIPGITIQRDGGEGRAITVRGLGAQFTRVRVNGMETVATSTDGASANRDRAFDFNVFASELFSSIVVHKTAEASLDEGSLGAVVDLNTGNPLGGKAGFTGALSAQASYNDLSKKVGPRVAGLLSWRNDAGTFGASVSAAYSKINTLELGNNSVRWAQARFDSVDGTPCFYNTATGAPNVPTTPRANTGGTYFQNAACDKAALAFHPRIPRYGVIDHRRERLGITASIQFAPTDSTKVSIDGLYSRFKEEREEKWAEVLLRSNERSIDVLNPVYDSNNNLIAATLNDAWVRTEHYLRKSQTEFYQLGGTWDQDVTDSFRFTLLGGFSKSSADIPVETTFVYDDRDAAGYKYDYRNAASPVLTFGTSVTDPANFQLAEIRDRPSNTTNKFRTAQLRTEWDVVDGFKLKAGAVYRRFSFNTVGFLRDTAVCGNGGKDLVLGTIDCSASTVFGPSAIYGFQATPALSDTVNLGNAGQPTGTTTQWLVPNIDAAAALTKLYSRTPLVDAGNTRSVTETVKGGYFQVDVKGDLFGLRYAANAGVRYAHTDQSSTGLNSGTAVSVTRDYDDWLPSLNVALFPMESVVVRGAISRVITRPTLGNLTPGGSVDGFNYRITFGNPLLNPFRATAYDLALEWYFAPQSIASVAVFKKNVESFPVAQTYSGTFASTGLPKSVLPTSSPAYINFDPNQIYTITGNVNGTGASLKGIELSIQAPFKFLPGFLSNFGGIANATFIDSSASYTLAGPTTVVKTSTGAFGPNVATTRTSTLYGLSKTAINGTLYYEDKKFSARGSISYRGPYVDQGSANGNLFEGYGSTINIDASVRYRFTDWLEMSVEGVNLTDEYRYRYNDIDANRSYENNHFGRTILVGARVKM</sequence>
<evidence type="ECO:0000256" key="4">
    <source>
        <dbReference type="SAM" id="MobiDB-lite"/>
    </source>
</evidence>
<dbReference type="PANTHER" id="PTHR40980">
    <property type="entry name" value="PLUG DOMAIN-CONTAINING PROTEIN"/>
    <property type="match status" value="1"/>
</dbReference>
<evidence type="ECO:0000313" key="7">
    <source>
        <dbReference type="EMBL" id="CUS44621.1"/>
    </source>
</evidence>
<dbReference type="CDD" id="cd01347">
    <property type="entry name" value="ligand_gated_channel"/>
    <property type="match status" value="1"/>
</dbReference>
<reference evidence="7" key="1">
    <citation type="submission" date="2015-10" db="EMBL/GenBank/DDBJ databases">
        <authorList>
            <person name="Gilbert D.G."/>
        </authorList>
    </citation>
    <scope>NUCLEOTIDE SEQUENCE</scope>
</reference>
<feature type="domain" description="TonB-dependent receptor-like beta-barrel" evidence="5">
    <location>
        <begin position="466"/>
        <end position="957"/>
    </location>
</feature>
<evidence type="ECO:0000256" key="1">
    <source>
        <dbReference type="ARBA" id="ARBA00004442"/>
    </source>
</evidence>
<dbReference type="EMBL" id="CZQE01000162">
    <property type="protein sequence ID" value="CUS44621.1"/>
    <property type="molecule type" value="Genomic_DNA"/>
</dbReference>
<protein>
    <submittedName>
        <fullName evidence="7">N-acetylglucosamine-regulated TonB-dependent outer membrane receptor</fullName>
    </submittedName>
</protein>
<dbReference type="SUPFAM" id="SSF56935">
    <property type="entry name" value="Porins"/>
    <property type="match status" value="1"/>
</dbReference>
<keyword evidence="7" id="KW-0675">Receptor</keyword>
<dbReference type="PANTHER" id="PTHR40980:SF3">
    <property type="entry name" value="TONB-DEPENDENT RECEPTOR-LIKE BETA-BARREL DOMAIN-CONTAINING PROTEIN"/>
    <property type="match status" value="1"/>
</dbReference>
<name>A0A160TJM6_9ZZZZ</name>
<organism evidence="7">
    <name type="scientific">hydrothermal vent metagenome</name>
    <dbReference type="NCBI Taxonomy" id="652676"/>
    <lineage>
        <taxon>unclassified sequences</taxon>
        <taxon>metagenomes</taxon>
        <taxon>ecological metagenomes</taxon>
    </lineage>
</organism>
<gene>
    <name evidence="7" type="ORF">MGWOODY_Smn363</name>
</gene>
<keyword evidence="3" id="KW-0998">Cell outer membrane</keyword>
<dbReference type="NCBIfam" id="TIGR01782">
    <property type="entry name" value="TonB-Xanth-Caul"/>
    <property type="match status" value="1"/>
</dbReference>
<keyword evidence="2" id="KW-0472">Membrane</keyword>
<feature type="domain" description="TonB-dependent receptor plug" evidence="6">
    <location>
        <begin position="94"/>
        <end position="204"/>
    </location>
</feature>
<proteinExistence type="predicted"/>
<dbReference type="InterPro" id="IPR000531">
    <property type="entry name" value="Beta-barrel_TonB"/>
</dbReference>
<feature type="region of interest" description="Disordered" evidence="4">
    <location>
        <begin position="42"/>
        <end position="70"/>
    </location>
</feature>
<evidence type="ECO:0000259" key="5">
    <source>
        <dbReference type="Pfam" id="PF00593"/>
    </source>
</evidence>
<dbReference type="Gene3D" id="2.40.170.20">
    <property type="entry name" value="TonB-dependent receptor, beta-barrel domain"/>
    <property type="match status" value="1"/>
</dbReference>
<dbReference type="InterPro" id="IPR012910">
    <property type="entry name" value="Plug_dom"/>
</dbReference>
<dbReference type="Gene3D" id="2.170.130.10">
    <property type="entry name" value="TonB-dependent receptor, plug domain"/>
    <property type="match status" value="1"/>
</dbReference>
<dbReference type="Pfam" id="PF00593">
    <property type="entry name" value="TonB_dep_Rec_b-barrel"/>
    <property type="match status" value="1"/>
</dbReference>
<dbReference type="Pfam" id="PF07715">
    <property type="entry name" value="Plug"/>
    <property type="match status" value="1"/>
</dbReference>
<dbReference type="InterPro" id="IPR036942">
    <property type="entry name" value="Beta-barrel_TonB_sf"/>
</dbReference>
<accession>A0A160TJM6</accession>
<dbReference type="GO" id="GO:0009279">
    <property type="term" value="C:cell outer membrane"/>
    <property type="evidence" value="ECO:0007669"/>
    <property type="project" value="UniProtKB-SubCell"/>
</dbReference>
<evidence type="ECO:0000256" key="3">
    <source>
        <dbReference type="ARBA" id="ARBA00023237"/>
    </source>
</evidence>